<dbReference type="UniPathway" id="UPA00219"/>
<keyword evidence="8 10" id="KW-0131">Cell cycle</keyword>
<dbReference type="InterPro" id="IPR004101">
    <property type="entry name" value="Mur_ligase_C"/>
</dbReference>
<feature type="binding site" evidence="10">
    <location>
        <begin position="116"/>
        <end position="122"/>
    </location>
    <ligand>
        <name>ATP</name>
        <dbReference type="ChEBI" id="CHEBI:30616"/>
    </ligand>
</feature>
<evidence type="ECO:0000259" key="13">
    <source>
        <dbReference type="Pfam" id="PF02875"/>
    </source>
</evidence>
<dbReference type="InterPro" id="IPR013221">
    <property type="entry name" value="Mur_ligase_cen"/>
</dbReference>
<keyword evidence="5 10" id="KW-0067">ATP-binding</keyword>
<reference evidence="15 16" key="1">
    <citation type="submission" date="2019-02" db="EMBL/GenBank/DDBJ databases">
        <title>Genomic Encyclopedia of Archaeal and Bacterial Type Strains, Phase II (KMG-II): from individual species to whole genera.</title>
        <authorList>
            <person name="Goeker M."/>
        </authorList>
    </citation>
    <scope>NUCLEOTIDE SEQUENCE [LARGE SCALE GENOMIC DNA]</scope>
    <source>
        <strain evidence="15 16">DSM 21411</strain>
    </source>
</reference>
<dbReference type="InterPro" id="IPR000713">
    <property type="entry name" value="Mur_ligase_N"/>
</dbReference>
<feature type="domain" description="Mur ligase C-terminal" evidence="13">
    <location>
        <begin position="319"/>
        <end position="438"/>
    </location>
</feature>
<keyword evidence="1 10" id="KW-0963">Cytoplasm</keyword>
<dbReference type="GO" id="GO:0047480">
    <property type="term" value="F:UDP-N-acetylmuramoyl-tripeptide-D-alanyl-D-alanine ligase activity"/>
    <property type="evidence" value="ECO:0007669"/>
    <property type="project" value="UniProtKB-UniRule"/>
</dbReference>
<dbReference type="GO" id="GO:0009252">
    <property type="term" value="P:peptidoglycan biosynthetic process"/>
    <property type="evidence" value="ECO:0007669"/>
    <property type="project" value="UniProtKB-UniRule"/>
</dbReference>
<dbReference type="Pfam" id="PF08245">
    <property type="entry name" value="Mur_ligase_M"/>
    <property type="match status" value="1"/>
</dbReference>
<evidence type="ECO:0000256" key="3">
    <source>
        <dbReference type="ARBA" id="ARBA00022618"/>
    </source>
</evidence>
<dbReference type="SUPFAM" id="SSF63418">
    <property type="entry name" value="MurE/MurF N-terminal domain"/>
    <property type="match status" value="1"/>
</dbReference>
<dbReference type="PANTHER" id="PTHR43024:SF1">
    <property type="entry name" value="UDP-N-ACETYLMURAMOYL-TRIPEPTIDE--D-ALANYL-D-ALANINE LIGASE"/>
    <property type="match status" value="1"/>
</dbReference>
<evidence type="ECO:0000256" key="5">
    <source>
        <dbReference type="ARBA" id="ARBA00022840"/>
    </source>
</evidence>
<evidence type="ECO:0000256" key="10">
    <source>
        <dbReference type="HAMAP-Rule" id="MF_02019"/>
    </source>
</evidence>
<dbReference type="EMBL" id="SGXG01000001">
    <property type="protein sequence ID" value="RZS94924.1"/>
    <property type="molecule type" value="Genomic_DNA"/>
</dbReference>
<keyword evidence="16" id="KW-1185">Reference proteome</keyword>
<sequence>MIKDFCKDLILGFNWDKMKTEALYKHYLQSTGVSTDTRKIEKGNIFFALKGPNFNANDFAVQALETGASLVVVDEERVIPSGDSRYFLVDDVLLALQKLANHHRRQLTIPIIGLTGSNGKTTSKELLHAVLKKKFKTSATVGNLNNHIGVPLTLLSIPKDTEIAIIEMGANKQGDIQELCEIAEPTHGFITNIGKAHLEGMGGPEGVLKTKTELFQHLRANKGTVFINSQDPILSNMAKRFENPILYPAKGDFCEVTFVGANPFVKFKVEGDDTVHLSSLIGAYNFGNIATALTVGKFFGVPMEQAVDAVVNYKPSNMRSQLLEKRSNLIILDAYNANPSSMEVAIQTFGQMTGKKYKMVILGDMYELGDSTEEEHRKLGELVARYNFDKICFTGKHIQAALEKAPIRSLYFPDPFSFRNWLQDSKLEDHLILIKGSRGMKLEGLVDFI</sequence>
<name>A0A4Q7P4T8_9BACT</name>
<feature type="domain" description="Mur ligase central" evidence="14">
    <location>
        <begin position="115"/>
        <end position="295"/>
    </location>
</feature>
<feature type="domain" description="Mur ligase N-terminal catalytic" evidence="12">
    <location>
        <begin position="31"/>
        <end position="103"/>
    </location>
</feature>
<dbReference type="GO" id="GO:0008766">
    <property type="term" value="F:UDP-N-acetylmuramoylalanyl-D-glutamyl-2,6-diaminopimelate-D-alanyl-D-alanine ligase activity"/>
    <property type="evidence" value="ECO:0007669"/>
    <property type="project" value="RHEA"/>
</dbReference>
<keyword evidence="2 10" id="KW-0436">Ligase</keyword>
<evidence type="ECO:0000313" key="15">
    <source>
        <dbReference type="EMBL" id="RZS94924.1"/>
    </source>
</evidence>
<gene>
    <name evidence="10" type="primary">murF</name>
    <name evidence="15" type="ORF">BC751_0435</name>
</gene>
<dbReference type="GO" id="GO:0008360">
    <property type="term" value="P:regulation of cell shape"/>
    <property type="evidence" value="ECO:0007669"/>
    <property type="project" value="UniProtKB-KW"/>
</dbReference>
<keyword evidence="3 10" id="KW-0132">Cell division</keyword>
<dbReference type="AlphaFoldDB" id="A0A4Q7P4T8"/>
<dbReference type="PANTHER" id="PTHR43024">
    <property type="entry name" value="UDP-N-ACETYLMURAMOYL-TRIPEPTIDE--D-ALANYL-D-ALANINE LIGASE"/>
    <property type="match status" value="1"/>
</dbReference>
<evidence type="ECO:0000256" key="2">
    <source>
        <dbReference type="ARBA" id="ARBA00022598"/>
    </source>
</evidence>
<comment type="similarity">
    <text evidence="10">Belongs to the MurCDEF family. MurF subfamily.</text>
</comment>
<dbReference type="Proteomes" id="UP000292209">
    <property type="component" value="Unassembled WGS sequence"/>
</dbReference>
<dbReference type="SUPFAM" id="SSF53244">
    <property type="entry name" value="MurD-like peptide ligases, peptide-binding domain"/>
    <property type="match status" value="1"/>
</dbReference>
<comment type="pathway">
    <text evidence="10 11">Cell wall biogenesis; peptidoglycan biosynthesis.</text>
</comment>
<comment type="function">
    <text evidence="10 11">Involved in cell wall formation. Catalyzes the final step in the synthesis of UDP-N-acetylmuramoyl-pentapeptide, the precursor of murein.</text>
</comment>
<organism evidence="15 16">
    <name type="scientific">Cecembia calidifontis</name>
    <dbReference type="NCBI Taxonomy" id="1187080"/>
    <lineage>
        <taxon>Bacteria</taxon>
        <taxon>Pseudomonadati</taxon>
        <taxon>Bacteroidota</taxon>
        <taxon>Cytophagia</taxon>
        <taxon>Cytophagales</taxon>
        <taxon>Cyclobacteriaceae</taxon>
        <taxon>Cecembia</taxon>
    </lineage>
</organism>
<keyword evidence="4 10" id="KW-0547">Nucleotide-binding</keyword>
<evidence type="ECO:0000313" key="16">
    <source>
        <dbReference type="Proteomes" id="UP000292209"/>
    </source>
</evidence>
<dbReference type="InterPro" id="IPR005863">
    <property type="entry name" value="UDP-N-AcMur_synth"/>
</dbReference>
<evidence type="ECO:0000256" key="4">
    <source>
        <dbReference type="ARBA" id="ARBA00022741"/>
    </source>
</evidence>
<dbReference type="GO" id="GO:0005737">
    <property type="term" value="C:cytoplasm"/>
    <property type="evidence" value="ECO:0007669"/>
    <property type="project" value="UniProtKB-SubCell"/>
</dbReference>
<dbReference type="GO" id="GO:0005524">
    <property type="term" value="F:ATP binding"/>
    <property type="evidence" value="ECO:0007669"/>
    <property type="project" value="UniProtKB-UniRule"/>
</dbReference>
<dbReference type="InterPro" id="IPR036565">
    <property type="entry name" value="Mur-like_cat_sf"/>
</dbReference>
<dbReference type="Pfam" id="PF01225">
    <property type="entry name" value="Mur_ligase"/>
    <property type="match status" value="1"/>
</dbReference>
<dbReference type="Pfam" id="PF02875">
    <property type="entry name" value="Mur_ligase_C"/>
    <property type="match status" value="1"/>
</dbReference>
<dbReference type="GO" id="GO:0071555">
    <property type="term" value="P:cell wall organization"/>
    <property type="evidence" value="ECO:0007669"/>
    <property type="project" value="UniProtKB-KW"/>
</dbReference>
<evidence type="ECO:0000256" key="8">
    <source>
        <dbReference type="ARBA" id="ARBA00023306"/>
    </source>
</evidence>
<evidence type="ECO:0000256" key="7">
    <source>
        <dbReference type="ARBA" id="ARBA00022984"/>
    </source>
</evidence>
<dbReference type="HAMAP" id="MF_02019">
    <property type="entry name" value="MurF"/>
    <property type="match status" value="1"/>
</dbReference>
<evidence type="ECO:0000256" key="6">
    <source>
        <dbReference type="ARBA" id="ARBA00022960"/>
    </source>
</evidence>
<dbReference type="GO" id="GO:0051301">
    <property type="term" value="P:cell division"/>
    <property type="evidence" value="ECO:0007669"/>
    <property type="project" value="UniProtKB-KW"/>
</dbReference>
<keyword evidence="6 10" id="KW-0133">Cell shape</keyword>
<comment type="caution">
    <text evidence="15">The sequence shown here is derived from an EMBL/GenBank/DDBJ whole genome shotgun (WGS) entry which is preliminary data.</text>
</comment>
<keyword evidence="9 10" id="KW-0961">Cell wall biogenesis/degradation</keyword>
<dbReference type="EC" id="6.3.2.10" evidence="10 11"/>
<accession>A0A4Q7P4T8</accession>
<keyword evidence="7 10" id="KW-0573">Peptidoglycan synthesis</keyword>
<dbReference type="SUPFAM" id="SSF53623">
    <property type="entry name" value="MurD-like peptide ligases, catalytic domain"/>
    <property type="match status" value="1"/>
</dbReference>
<evidence type="ECO:0000256" key="11">
    <source>
        <dbReference type="RuleBase" id="RU004136"/>
    </source>
</evidence>
<dbReference type="InterPro" id="IPR051046">
    <property type="entry name" value="MurCDEF_CellWall_CoF430Synth"/>
</dbReference>
<protein>
    <recommendedName>
        <fullName evidence="10 11">UDP-N-acetylmuramoyl-tripeptide--D-alanyl-D-alanine ligase</fullName>
        <ecNumber evidence="10 11">6.3.2.10</ecNumber>
    </recommendedName>
    <alternativeName>
        <fullName evidence="10">D-alanyl-D-alanine-adding enzyme</fullName>
    </alternativeName>
</protein>
<dbReference type="NCBIfam" id="TIGR01143">
    <property type="entry name" value="murF"/>
    <property type="match status" value="1"/>
</dbReference>
<dbReference type="Gene3D" id="3.90.190.20">
    <property type="entry name" value="Mur ligase, C-terminal domain"/>
    <property type="match status" value="1"/>
</dbReference>
<evidence type="ECO:0000259" key="14">
    <source>
        <dbReference type="Pfam" id="PF08245"/>
    </source>
</evidence>
<dbReference type="Gene3D" id="3.40.1190.10">
    <property type="entry name" value="Mur-like, catalytic domain"/>
    <property type="match status" value="1"/>
</dbReference>
<dbReference type="InterPro" id="IPR036615">
    <property type="entry name" value="Mur_ligase_C_dom_sf"/>
</dbReference>
<proteinExistence type="inferred from homology"/>
<dbReference type="Gene3D" id="3.40.1390.10">
    <property type="entry name" value="MurE/MurF, N-terminal domain"/>
    <property type="match status" value="1"/>
</dbReference>
<dbReference type="InterPro" id="IPR035911">
    <property type="entry name" value="MurE/MurF_N"/>
</dbReference>
<evidence type="ECO:0000259" key="12">
    <source>
        <dbReference type="Pfam" id="PF01225"/>
    </source>
</evidence>
<comment type="catalytic activity">
    <reaction evidence="10 11">
        <text>D-alanyl-D-alanine + UDP-N-acetyl-alpha-D-muramoyl-L-alanyl-gamma-D-glutamyl-meso-2,6-diaminopimelate + ATP = UDP-N-acetyl-alpha-D-muramoyl-L-alanyl-gamma-D-glutamyl-meso-2,6-diaminopimeloyl-D-alanyl-D-alanine + ADP + phosphate + H(+)</text>
        <dbReference type="Rhea" id="RHEA:28374"/>
        <dbReference type="ChEBI" id="CHEBI:15378"/>
        <dbReference type="ChEBI" id="CHEBI:30616"/>
        <dbReference type="ChEBI" id="CHEBI:43474"/>
        <dbReference type="ChEBI" id="CHEBI:57822"/>
        <dbReference type="ChEBI" id="CHEBI:61386"/>
        <dbReference type="ChEBI" id="CHEBI:83905"/>
        <dbReference type="ChEBI" id="CHEBI:456216"/>
        <dbReference type="EC" id="6.3.2.10"/>
    </reaction>
</comment>
<evidence type="ECO:0000256" key="1">
    <source>
        <dbReference type="ARBA" id="ARBA00022490"/>
    </source>
</evidence>
<comment type="subcellular location">
    <subcellularLocation>
        <location evidence="10 11">Cytoplasm</location>
    </subcellularLocation>
</comment>
<evidence type="ECO:0000256" key="9">
    <source>
        <dbReference type="ARBA" id="ARBA00023316"/>
    </source>
</evidence>